<dbReference type="CTD" id="566059"/>
<feature type="domain" description="Abl-interactor homeo-domain homologous" evidence="7">
    <location>
        <begin position="105"/>
        <end position="172"/>
    </location>
</feature>
<evidence type="ECO:0000256" key="3">
    <source>
        <dbReference type="ARBA" id="ARBA00022490"/>
    </source>
</evidence>
<accession>A0A6I9N9R0</accession>
<keyword evidence="3" id="KW-0963">Cytoplasm</keyword>
<gene>
    <name evidence="9" type="primary">abi3b</name>
</gene>
<evidence type="ECO:0000256" key="2">
    <source>
        <dbReference type="ARBA" id="ARBA00010020"/>
    </source>
</evidence>
<evidence type="ECO:0000259" key="7">
    <source>
        <dbReference type="Pfam" id="PF07815"/>
    </source>
</evidence>
<feature type="compositionally biased region" description="Pro residues" evidence="6">
    <location>
        <begin position="336"/>
        <end position="345"/>
    </location>
</feature>
<dbReference type="Gene3D" id="6.10.140.1620">
    <property type="match status" value="1"/>
</dbReference>
<dbReference type="Pfam" id="PF07815">
    <property type="entry name" value="Abi_HHR"/>
    <property type="match status" value="1"/>
</dbReference>
<comment type="subcellular location">
    <subcellularLocation>
        <location evidence="1">Cytoplasm</location>
    </subcellularLocation>
</comment>
<dbReference type="KEGG" id="ncc:104949880"/>
<dbReference type="GO" id="GO:0035591">
    <property type="term" value="F:signaling adaptor activity"/>
    <property type="evidence" value="ECO:0007669"/>
    <property type="project" value="TreeGrafter"/>
</dbReference>
<keyword evidence="5" id="KW-0175">Coiled coil</keyword>
<dbReference type="Proteomes" id="UP000504611">
    <property type="component" value="Unplaced"/>
</dbReference>
<sequence>MMGEMTEQKRLSEVINQIFQEAPTARRNLVDNHSNLHRVADYCESNFLQAEDTSKAVEEAMGLAAQALASVAYQINSVGSTLLRLLDSQDLQIRDLESSVNLLSLAAAIHLESVARREIGAFTTPKDRTRAKLITPPTAGKEPERSYSRVPISFSILDSTGHCFEYPLQPKKADSTESIQSTADYTVSSYGIAVPPPSVPTWPNVSNPTDNSLPPPPPANLDPSMTAPPPPPTPPPPSSMDTGLPPPPPNLTSPTCLPPPPPPPPISPSNNAYPPPPPPVSGGSPLPPPPPPPPPVSGGSPLPPPPPPPPPVSGGSPLPPPPPPPPPSQTGTSGFVPPPPPPLLR</sequence>
<feature type="region of interest" description="Disordered" evidence="6">
    <location>
        <begin position="201"/>
        <end position="345"/>
    </location>
</feature>
<evidence type="ECO:0000256" key="1">
    <source>
        <dbReference type="ARBA" id="ARBA00004496"/>
    </source>
</evidence>
<name>A0A6I9N9R0_9TELE</name>
<dbReference type="GO" id="GO:0031209">
    <property type="term" value="C:SCAR complex"/>
    <property type="evidence" value="ECO:0007669"/>
    <property type="project" value="TreeGrafter"/>
</dbReference>
<dbReference type="GO" id="GO:0017124">
    <property type="term" value="F:SH3 domain binding"/>
    <property type="evidence" value="ECO:0007669"/>
    <property type="project" value="TreeGrafter"/>
</dbReference>
<evidence type="ECO:0000256" key="6">
    <source>
        <dbReference type="SAM" id="MobiDB-lite"/>
    </source>
</evidence>
<dbReference type="PANTHER" id="PTHR10460">
    <property type="entry name" value="ABL INTERACTOR FAMILY MEMBER"/>
    <property type="match status" value="1"/>
</dbReference>
<keyword evidence="8" id="KW-1185">Reference proteome</keyword>
<dbReference type="OrthoDB" id="5971719at2759"/>
<evidence type="ECO:0000256" key="5">
    <source>
        <dbReference type="ARBA" id="ARBA00023054"/>
    </source>
</evidence>
<proteinExistence type="inferred from homology"/>
<dbReference type="InterPro" id="IPR012849">
    <property type="entry name" value="Abl-interactor_HHR_dom"/>
</dbReference>
<dbReference type="AlphaFoldDB" id="A0A6I9N9R0"/>
<protein>
    <submittedName>
        <fullName evidence="9">ABI gene family member 3</fullName>
    </submittedName>
</protein>
<dbReference type="GO" id="GO:0030027">
    <property type="term" value="C:lamellipodium"/>
    <property type="evidence" value="ECO:0007669"/>
    <property type="project" value="TreeGrafter"/>
</dbReference>
<evidence type="ECO:0000256" key="4">
    <source>
        <dbReference type="ARBA" id="ARBA00022553"/>
    </source>
</evidence>
<dbReference type="InterPro" id="IPR028457">
    <property type="entry name" value="ABI"/>
</dbReference>
<comment type="similarity">
    <text evidence="2">Belongs to the ABI family.</text>
</comment>
<evidence type="ECO:0000313" key="8">
    <source>
        <dbReference type="Proteomes" id="UP000504611"/>
    </source>
</evidence>
<dbReference type="PANTHER" id="PTHR10460:SF60">
    <property type="entry name" value="ABI GENE FAMILY MEMBER 3"/>
    <property type="match status" value="1"/>
</dbReference>
<dbReference type="GO" id="GO:0001764">
    <property type="term" value="P:neuron migration"/>
    <property type="evidence" value="ECO:0007669"/>
    <property type="project" value="TreeGrafter"/>
</dbReference>
<dbReference type="PRINTS" id="PR01217">
    <property type="entry name" value="PRICHEXTENSN"/>
</dbReference>
<dbReference type="RefSeq" id="XP_010774609.1">
    <property type="nucleotide sequence ID" value="XM_010776307.1"/>
</dbReference>
<organism evidence="8 9">
    <name type="scientific">Notothenia coriiceps</name>
    <name type="common">black rockcod</name>
    <dbReference type="NCBI Taxonomy" id="8208"/>
    <lineage>
        <taxon>Eukaryota</taxon>
        <taxon>Metazoa</taxon>
        <taxon>Chordata</taxon>
        <taxon>Craniata</taxon>
        <taxon>Vertebrata</taxon>
        <taxon>Euteleostomi</taxon>
        <taxon>Actinopterygii</taxon>
        <taxon>Neopterygii</taxon>
        <taxon>Teleostei</taxon>
        <taxon>Neoteleostei</taxon>
        <taxon>Acanthomorphata</taxon>
        <taxon>Eupercaria</taxon>
        <taxon>Perciformes</taxon>
        <taxon>Notothenioidei</taxon>
        <taxon>Nototheniidae</taxon>
        <taxon>Notothenia</taxon>
    </lineage>
</organism>
<reference evidence="9" key="1">
    <citation type="submission" date="2025-08" db="UniProtKB">
        <authorList>
            <consortium name="RefSeq"/>
        </authorList>
    </citation>
    <scope>IDENTIFICATION</scope>
    <source>
        <tissue evidence="9">Muscle</tissue>
    </source>
</reference>
<keyword evidence="4" id="KW-0597">Phosphoprotein</keyword>
<evidence type="ECO:0000313" key="9">
    <source>
        <dbReference type="RefSeq" id="XP_010774609.1"/>
    </source>
</evidence>
<feature type="compositionally biased region" description="Pro residues" evidence="6">
    <location>
        <begin position="213"/>
        <end position="328"/>
    </location>
</feature>
<dbReference type="GO" id="GO:0098858">
    <property type="term" value="C:actin-based cell projection"/>
    <property type="evidence" value="ECO:0007669"/>
    <property type="project" value="TreeGrafter"/>
</dbReference>